<dbReference type="EMBL" id="UFWZ01000001">
    <property type="protein sequence ID" value="SUY48070.1"/>
    <property type="molecule type" value="Genomic_DNA"/>
</dbReference>
<proteinExistence type="predicted"/>
<feature type="transmembrane region" description="Helical" evidence="1">
    <location>
        <begin position="188"/>
        <end position="206"/>
    </location>
</feature>
<evidence type="ECO:0000313" key="2">
    <source>
        <dbReference type="EMBL" id="SUY48070.1"/>
    </source>
</evidence>
<dbReference type="OrthoDB" id="3035463at2"/>
<feature type="transmembrane region" description="Helical" evidence="1">
    <location>
        <begin position="87"/>
        <end position="107"/>
    </location>
</feature>
<keyword evidence="1" id="KW-0812">Transmembrane</keyword>
<dbReference type="RefSeq" id="WP_115641934.1">
    <property type="nucleotide sequence ID" value="NZ_UFWZ01000001.1"/>
</dbReference>
<name>A0A381J9Y0_9CLOT</name>
<gene>
    <name evidence="2" type="ORF">NCTC9836_02445</name>
</gene>
<accession>A0A381J9Y0</accession>
<feature type="transmembrane region" description="Helical" evidence="1">
    <location>
        <begin position="253"/>
        <end position="275"/>
    </location>
</feature>
<protein>
    <submittedName>
        <fullName evidence="2">Uncharacterized protein</fullName>
    </submittedName>
</protein>
<evidence type="ECO:0000256" key="1">
    <source>
        <dbReference type="SAM" id="Phobius"/>
    </source>
</evidence>
<feature type="transmembrane region" description="Helical" evidence="1">
    <location>
        <begin position="164"/>
        <end position="182"/>
    </location>
</feature>
<feature type="transmembrane region" description="Helical" evidence="1">
    <location>
        <begin position="226"/>
        <end position="247"/>
    </location>
</feature>
<organism evidence="2 3">
    <name type="scientific">Clostridium putrefaciens</name>
    <dbReference type="NCBI Taxonomy" id="99675"/>
    <lineage>
        <taxon>Bacteria</taxon>
        <taxon>Bacillati</taxon>
        <taxon>Bacillota</taxon>
        <taxon>Clostridia</taxon>
        <taxon>Eubacteriales</taxon>
        <taxon>Clostridiaceae</taxon>
        <taxon>Clostridium</taxon>
    </lineage>
</organism>
<feature type="transmembrane region" description="Helical" evidence="1">
    <location>
        <begin position="31"/>
        <end position="47"/>
    </location>
</feature>
<keyword evidence="1" id="KW-0472">Membrane</keyword>
<dbReference type="AlphaFoldDB" id="A0A381J9Y0"/>
<reference evidence="2 3" key="1">
    <citation type="submission" date="2018-06" db="EMBL/GenBank/DDBJ databases">
        <authorList>
            <consortium name="Pathogen Informatics"/>
            <person name="Doyle S."/>
        </authorList>
    </citation>
    <scope>NUCLEOTIDE SEQUENCE [LARGE SCALE GENOMIC DNA]</scope>
    <source>
        <strain evidence="2 3">NCTC9836</strain>
    </source>
</reference>
<evidence type="ECO:0000313" key="3">
    <source>
        <dbReference type="Proteomes" id="UP000254664"/>
    </source>
</evidence>
<keyword evidence="1" id="KW-1133">Transmembrane helix</keyword>
<feature type="transmembrane region" description="Helical" evidence="1">
    <location>
        <begin position="59"/>
        <end position="81"/>
    </location>
</feature>
<dbReference type="Proteomes" id="UP000254664">
    <property type="component" value="Unassembled WGS sequence"/>
</dbReference>
<sequence>MKKKAEILIVFNILFYVFIFIHKYYTNDDVPQVLFYMALSFSSIFLEETFKNKIKELEVYLLIDFLLRIGVLILHLTVLIFKIDISKVSLITAILFMFNIILEVIILEKVKNISEDKSEIVNQKDINKFIEDFKSRKLNYYAMGTDLKDEMAFMINALEISGKGTIVIIILSILVFISRFIYANLVKLMFIPILLIILLLHILFKLSHQTISIAYKNNEHKSMRNYIDIITFVIGYIILFCEETIFYGKMGYLHISILVVGAIFFVPTFSTKYIIKKKSEDIYRKYKRCIQ</sequence>
<keyword evidence="3" id="KW-1185">Reference proteome</keyword>
<feature type="transmembrane region" description="Helical" evidence="1">
    <location>
        <begin position="7"/>
        <end position="25"/>
    </location>
</feature>